<keyword evidence="13" id="KW-0255">Endonuclease</keyword>
<evidence type="ECO:0000313" key="20">
    <source>
        <dbReference type="EMBL" id="QHI95278.1"/>
    </source>
</evidence>
<organism evidence="20 21">
    <name type="scientific">Aristophania vespae</name>
    <dbReference type="NCBI Taxonomy" id="2697033"/>
    <lineage>
        <taxon>Bacteria</taxon>
        <taxon>Pseudomonadati</taxon>
        <taxon>Pseudomonadota</taxon>
        <taxon>Alphaproteobacteria</taxon>
        <taxon>Acetobacterales</taxon>
        <taxon>Acetobacteraceae</taxon>
        <taxon>Aristophania</taxon>
    </lineage>
</organism>
<evidence type="ECO:0000256" key="8">
    <source>
        <dbReference type="ARBA" id="ARBA00022552"/>
    </source>
</evidence>
<evidence type="ECO:0000256" key="15">
    <source>
        <dbReference type="ARBA" id="ARBA00022842"/>
    </source>
</evidence>
<evidence type="ECO:0000256" key="18">
    <source>
        <dbReference type="SAM" id="MobiDB-lite"/>
    </source>
</evidence>
<dbReference type="Gene3D" id="2.40.50.140">
    <property type="entry name" value="Nucleic acid-binding proteins"/>
    <property type="match status" value="1"/>
</dbReference>
<keyword evidence="15" id="KW-0460">Magnesium</keyword>
<dbReference type="GO" id="GO:0046872">
    <property type="term" value="F:metal ion binding"/>
    <property type="evidence" value="ECO:0007669"/>
    <property type="project" value="UniProtKB-KW"/>
</dbReference>
<evidence type="ECO:0000256" key="1">
    <source>
        <dbReference type="ARBA" id="ARBA00001946"/>
    </source>
</evidence>
<accession>A0A6P1NCM6</accession>
<keyword evidence="17" id="KW-0472">Membrane</keyword>
<evidence type="ECO:0000256" key="12">
    <source>
        <dbReference type="ARBA" id="ARBA00022730"/>
    </source>
</evidence>
<keyword evidence="21" id="KW-1185">Reference proteome</keyword>
<keyword evidence="7" id="KW-0997">Cell inner membrane</keyword>
<keyword evidence="10" id="KW-0540">Nuclease</keyword>
<feature type="region of interest" description="Disordered" evidence="18">
    <location>
        <begin position="99"/>
        <end position="156"/>
    </location>
</feature>
<dbReference type="Proteomes" id="UP000463975">
    <property type="component" value="Chromosome"/>
</dbReference>
<dbReference type="GO" id="GO:0008033">
    <property type="term" value="P:tRNA processing"/>
    <property type="evidence" value="ECO:0007669"/>
    <property type="project" value="UniProtKB-KW"/>
</dbReference>
<dbReference type="RefSeq" id="WP_160618356.1">
    <property type="nucleotide sequence ID" value="NZ_CP047652.1"/>
</dbReference>
<feature type="compositionally biased region" description="Basic and acidic residues" evidence="18">
    <location>
        <begin position="146"/>
        <end position="156"/>
    </location>
</feature>
<feature type="compositionally biased region" description="Basic residues" evidence="18">
    <location>
        <begin position="775"/>
        <end position="785"/>
    </location>
</feature>
<feature type="compositionally biased region" description="Basic and acidic residues" evidence="18">
    <location>
        <begin position="761"/>
        <end position="774"/>
    </location>
</feature>
<dbReference type="Gene3D" id="3.40.1260.20">
    <property type="entry name" value="Ribonuclease E, catalytic domain"/>
    <property type="match status" value="1"/>
</dbReference>
<dbReference type="InterPro" id="IPR003029">
    <property type="entry name" value="S1_domain"/>
</dbReference>
<feature type="compositionally biased region" description="Basic residues" evidence="18">
    <location>
        <begin position="856"/>
        <end position="871"/>
    </location>
</feature>
<feature type="compositionally biased region" description="Acidic residues" evidence="18">
    <location>
        <begin position="130"/>
        <end position="140"/>
    </location>
</feature>
<dbReference type="InterPro" id="IPR019307">
    <property type="entry name" value="RNA-bd_AU-1/RNase_E/G"/>
</dbReference>
<feature type="compositionally biased region" description="Basic and acidic residues" evidence="18">
    <location>
        <begin position="688"/>
        <end position="713"/>
    </location>
</feature>
<evidence type="ECO:0000256" key="7">
    <source>
        <dbReference type="ARBA" id="ARBA00022519"/>
    </source>
</evidence>
<evidence type="ECO:0000256" key="6">
    <source>
        <dbReference type="ARBA" id="ARBA00022490"/>
    </source>
</evidence>
<dbReference type="CDD" id="cd04453">
    <property type="entry name" value="S1_RNase_E"/>
    <property type="match status" value="1"/>
</dbReference>
<protein>
    <recommendedName>
        <fullName evidence="4">Ribonuclease G</fullName>
    </recommendedName>
</protein>
<keyword evidence="8" id="KW-0698">rRNA processing</keyword>
<dbReference type="InterPro" id="IPR048583">
    <property type="entry name" value="RNase_E_G_thioredoxin-like"/>
</dbReference>
<dbReference type="NCBIfam" id="TIGR00757">
    <property type="entry name" value="RNaseEG"/>
    <property type="match status" value="1"/>
</dbReference>
<reference evidence="20 21" key="1">
    <citation type="submission" date="2020-01" db="EMBL/GenBank/DDBJ databases">
        <title>Genome sequencing of strain KACC 21507.</title>
        <authorList>
            <person name="Heo J."/>
            <person name="Kim S.-J."/>
            <person name="Kim J.-S."/>
            <person name="Hong S.-B."/>
            <person name="Kwon S.-W."/>
        </authorList>
    </citation>
    <scope>NUCLEOTIDE SEQUENCE [LARGE SCALE GENOMIC DNA]</scope>
    <source>
        <strain evidence="20 21">KACC 21507</strain>
    </source>
</reference>
<feature type="region of interest" description="Disordered" evidence="18">
    <location>
        <begin position="603"/>
        <end position="731"/>
    </location>
</feature>
<evidence type="ECO:0000256" key="13">
    <source>
        <dbReference type="ARBA" id="ARBA00022759"/>
    </source>
</evidence>
<evidence type="ECO:0000256" key="3">
    <source>
        <dbReference type="ARBA" id="ARBA00005663"/>
    </source>
</evidence>
<proteinExistence type="inferred from homology"/>
<dbReference type="GO" id="GO:0019843">
    <property type="term" value="F:rRNA binding"/>
    <property type="evidence" value="ECO:0007669"/>
    <property type="project" value="UniProtKB-KW"/>
</dbReference>
<feature type="compositionally biased region" description="Basic residues" evidence="18">
    <location>
        <begin position="902"/>
        <end position="911"/>
    </location>
</feature>
<dbReference type="Pfam" id="PF10150">
    <property type="entry name" value="RNase_E_G"/>
    <property type="match status" value="1"/>
</dbReference>
<gene>
    <name evidence="20" type="ORF">GT348_02415</name>
</gene>
<evidence type="ECO:0000259" key="19">
    <source>
        <dbReference type="SMART" id="SM00316"/>
    </source>
</evidence>
<dbReference type="SMART" id="SM00316">
    <property type="entry name" value="S1"/>
    <property type="match status" value="1"/>
</dbReference>
<dbReference type="PANTHER" id="PTHR30001:SF1">
    <property type="entry name" value="RIBONUCLEASE E_G-LIKE PROTEIN, CHLOROPLASTIC"/>
    <property type="match status" value="1"/>
</dbReference>
<comment type="similarity">
    <text evidence="3">Belongs to the RNase E/G family. RNase G subfamily.</text>
</comment>
<evidence type="ECO:0000256" key="11">
    <source>
        <dbReference type="ARBA" id="ARBA00022723"/>
    </source>
</evidence>
<evidence type="ECO:0000256" key="17">
    <source>
        <dbReference type="ARBA" id="ARBA00023136"/>
    </source>
</evidence>
<dbReference type="GO" id="GO:0005737">
    <property type="term" value="C:cytoplasm"/>
    <property type="evidence" value="ECO:0007669"/>
    <property type="project" value="UniProtKB-SubCell"/>
</dbReference>
<feature type="region of interest" description="Disordered" evidence="18">
    <location>
        <begin position="747"/>
        <end position="911"/>
    </location>
</feature>
<evidence type="ECO:0000256" key="5">
    <source>
        <dbReference type="ARBA" id="ARBA00022475"/>
    </source>
</evidence>
<keyword evidence="14" id="KW-0378">Hydrolase</keyword>
<evidence type="ECO:0000256" key="16">
    <source>
        <dbReference type="ARBA" id="ARBA00022884"/>
    </source>
</evidence>
<evidence type="ECO:0000256" key="2">
    <source>
        <dbReference type="ARBA" id="ARBA00004496"/>
    </source>
</evidence>
<evidence type="ECO:0000256" key="9">
    <source>
        <dbReference type="ARBA" id="ARBA00022694"/>
    </source>
</evidence>
<dbReference type="EMBL" id="CP047652">
    <property type="protein sequence ID" value="QHI95278.1"/>
    <property type="molecule type" value="Genomic_DNA"/>
</dbReference>
<dbReference type="GO" id="GO:0006364">
    <property type="term" value="P:rRNA processing"/>
    <property type="evidence" value="ECO:0007669"/>
    <property type="project" value="UniProtKB-KW"/>
</dbReference>
<dbReference type="GO" id="GO:0004519">
    <property type="term" value="F:endonuclease activity"/>
    <property type="evidence" value="ECO:0007669"/>
    <property type="project" value="UniProtKB-KW"/>
</dbReference>
<evidence type="ECO:0000256" key="10">
    <source>
        <dbReference type="ARBA" id="ARBA00022722"/>
    </source>
</evidence>
<evidence type="ECO:0000256" key="4">
    <source>
        <dbReference type="ARBA" id="ARBA00017719"/>
    </source>
</evidence>
<keyword evidence="9" id="KW-0819">tRNA processing</keyword>
<evidence type="ECO:0000313" key="21">
    <source>
        <dbReference type="Proteomes" id="UP000463975"/>
    </source>
</evidence>
<keyword evidence="6" id="KW-0963">Cytoplasm</keyword>
<feature type="domain" description="S1 motif" evidence="19">
    <location>
        <begin position="38"/>
        <end position="199"/>
    </location>
</feature>
<feature type="compositionally biased region" description="Basic and acidic residues" evidence="18">
    <location>
        <begin position="99"/>
        <end position="116"/>
    </location>
</feature>
<dbReference type="GO" id="GO:0004540">
    <property type="term" value="F:RNA nuclease activity"/>
    <property type="evidence" value="ECO:0007669"/>
    <property type="project" value="InterPro"/>
</dbReference>
<dbReference type="AlphaFoldDB" id="A0A6P1NCM6"/>
<keyword evidence="5" id="KW-1003">Cell membrane</keyword>
<name>A0A6P1NCM6_9PROT</name>
<comment type="cofactor">
    <cofactor evidence="1">
        <name>Mg(2+)</name>
        <dbReference type="ChEBI" id="CHEBI:18420"/>
    </cofactor>
</comment>
<feature type="compositionally biased region" description="Basic residues" evidence="18">
    <location>
        <begin position="621"/>
        <end position="633"/>
    </location>
</feature>
<sequence>MTKHMLIDATHAEETRVVVMNGRRIDDYDVETSARRQLKGNIYLAKVIRVEPSLQAAFVDYGGNRHGFLAFSEIHPDFFQIPVADREKLLALQDEETRYDRRSHSSYDESEKKSYLEPDDFADDHNLESPDSDDGDDQDYSPEMVSGEHDTGDEHLAARRTDRFLKNYRIQEVIRRRQILLVQVVKEERGNKGAALTTYISLAGRYCVLMPNALRGGGVSRKITSETDRKRLKDIVSQLGLPRSMAMIIRTAGAGRPEQEIIRDCDYLLQLWDDIRNHVLASMAPVLVYEEASLIKRAIRDLFSRDIEDIYIDGETAWKSAREFARLLMPHSARKIKLWQNRGQTLFSYYNVEAALDAMYSPTVRLESGGYLVINQTEALVSIDVNSGKSTSQRDIEETAIRTNLEAAEEIARQLRLRDLAGLIVIDFIDMESRRHNIQVERRLKENLKQDRARIQIGRISHFGLLEMSRQRLHPSLAETMLTPCPHCHGTGSVRGTENIALHVLRSIEDEASRRLSNEICVFTLPDIALFILNAKRTKLAEIEAQHYVSIFFRTDENLGEENVRIEHSGRRYENRPQPPALPAASEKVRTIAIVEGEAPAVIEAGSDAQPQEEPAQDQTRRRRRRGTRRHNQHREVNEQTVLPSEEQAPIEEEPVRNAKNIPTETEGLAPGRRRTRTHRLNNPPRRGTKEAATEQGREQDLSRQKRYEKKNEPVLPIYQGPTPADPFGGFDIFEVINRHDDLALEAAKSSSKSTDPASESVKEEKAPQSEEKAPRRRRTRSTRAKKVETTEVSAIDTEIAVEIQPAAEKETAQPIQGYWRSNKRKATQSTEIAETANEVDVAVEEPAPSEEKKKSSTTRKRRTTTRRKKAEPKDETANGDSPAGENSAAPQPINVDDAKISKRRVGWWKR</sequence>
<keyword evidence="12" id="KW-0699">rRNA-binding</keyword>
<dbReference type="InterPro" id="IPR012340">
    <property type="entry name" value="NA-bd_OB-fold"/>
</dbReference>
<dbReference type="PANTHER" id="PTHR30001">
    <property type="entry name" value="RIBONUCLEASE"/>
    <property type="match status" value="1"/>
</dbReference>
<keyword evidence="11" id="KW-0479">Metal-binding</keyword>
<dbReference type="KEGG" id="bomb:GT348_02415"/>
<dbReference type="SUPFAM" id="SSF50249">
    <property type="entry name" value="Nucleic acid-binding proteins"/>
    <property type="match status" value="1"/>
</dbReference>
<dbReference type="InterPro" id="IPR004659">
    <property type="entry name" value="RNase_E/G"/>
</dbReference>
<dbReference type="GO" id="GO:0016787">
    <property type="term" value="F:hydrolase activity"/>
    <property type="evidence" value="ECO:0007669"/>
    <property type="project" value="UniProtKB-KW"/>
</dbReference>
<keyword evidence="16" id="KW-0694">RNA-binding</keyword>
<evidence type="ECO:0000256" key="14">
    <source>
        <dbReference type="ARBA" id="ARBA00022801"/>
    </source>
</evidence>
<comment type="subcellular location">
    <subcellularLocation>
        <location evidence="2">Cytoplasm</location>
    </subcellularLocation>
</comment>
<dbReference type="Pfam" id="PF20833">
    <property type="entry name" value="RNase_E_G_Thio"/>
    <property type="match status" value="1"/>
</dbReference>